<gene>
    <name evidence="2" type="ORF">PV08_09073</name>
</gene>
<sequence>MSCLSRSLTSLRASGKSLVPRSVATLHTSSARRGLNEEDIHRDDRDKEIERHKSDSVEKAKTGRGEWKPELGSKSEQAVRGDKHNMTMEQMQKLGSKKAEEGKNPAGSDSSKGSSV</sequence>
<feature type="compositionally biased region" description="Basic and acidic residues" evidence="1">
    <location>
        <begin position="34"/>
        <end position="86"/>
    </location>
</feature>
<dbReference type="GeneID" id="27336156"/>
<evidence type="ECO:0000313" key="2">
    <source>
        <dbReference type="EMBL" id="KIW11801.1"/>
    </source>
</evidence>
<dbReference type="EMBL" id="KN847498">
    <property type="protein sequence ID" value="KIW11801.1"/>
    <property type="molecule type" value="Genomic_DNA"/>
</dbReference>
<feature type="compositionally biased region" description="Polar residues" evidence="1">
    <location>
        <begin position="1"/>
        <end position="12"/>
    </location>
</feature>
<dbReference type="RefSeq" id="XP_016232017.1">
    <property type="nucleotide sequence ID" value="XM_016383394.1"/>
</dbReference>
<organism evidence="2 3">
    <name type="scientific">Exophiala spinifera</name>
    <dbReference type="NCBI Taxonomy" id="91928"/>
    <lineage>
        <taxon>Eukaryota</taxon>
        <taxon>Fungi</taxon>
        <taxon>Dikarya</taxon>
        <taxon>Ascomycota</taxon>
        <taxon>Pezizomycotina</taxon>
        <taxon>Eurotiomycetes</taxon>
        <taxon>Chaetothyriomycetidae</taxon>
        <taxon>Chaetothyriales</taxon>
        <taxon>Herpotrichiellaceae</taxon>
        <taxon>Exophiala</taxon>
    </lineage>
</organism>
<accession>A0A0D1YA20</accession>
<evidence type="ECO:0000313" key="3">
    <source>
        <dbReference type="Proteomes" id="UP000053328"/>
    </source>
</evidence>
<feature type="region of interest" description="Disordered" evidence="1">
    <location>
        <begin position="1"/>
        <end position="116"/>
    </location>
</feature>
<dbReference type="VEuPathDB" id="FungiDB:PV08_09073"/>
<proteinExistence type="predicted"/>
<dbReference type="HOGENOM" id="CLU_121514_0_0_1"/>
<keyword evidence="3" id="KW-1185">Reference proteome</keyword>
<feature type="compositionally biased region" description="Polar residues" evidence="1">
    <location>
        <begin position="107"/>
        <end position="116"/>
    </location>
</feature>
<evidence type="ECO:0000256" key="1">
    <source>
        <dbReference type="SAM" id="MobiDB-lite"/>
    </source>
</evidence>
<dbReference type="AlphaFoldDB" id="A0A0D1YA20"/>
<dbReference type="OrthoDB" id="529205at2759"/>
<name>A0A0D1YA20_9EURO</name>
<reference evidence="2 3" key="1">
    <citation type="submission" date="2015-01" db="EMBL/GenBank/DDBJ databases">
        <title>The Genome Sequence of Exophiala spinifera CBS89968.</title>
        <authorList>
            <consortium name="The Broad Institute Genomics Platform"/>
            <person name="Cuomo C."/>
            <person name="de Hoog S."/>
            <person name="Gorbushina A."/>
            <person name="Stielow B."/>
            <person name="Teixiera M."/>
            <person name="Abouelleil A."/>
            <person name="Chapman S.B."/>
            <person name="Priest M."/>
            <person name="Young S.K."/>
            <person name="Wortman J."/>
            <person name="Nusbaum C."/>
            <person name="Birren B."/>
        </authorList>
    </citation>
    <scope>NUCLEOTIDE SEQUENCE [LARGE SCALE GENOMIC DNA]</scope>
    <source>
        <strain evidence="2 3">CBS 89968</strain>
    </source>
</reference>
<protein>
    <recommendedName>
        <fullName evidence="4">Mitochondrial carrier protein pet8</fullName>
    </recommendedName>
</protein>
<dbReference type="Proteomes" id="UP000053328">
    <property type="component" value="Unassembled WGS sequence"/>
</dbReference>
<evidence type="ECO:0008006" key="4">
    <source>
        <dbReference type="Google" id="ProtNLM"/>
    </source>
</evidence>